<dbReference type="Proteomes" id="UP000092444">
    <property type="component" value="Unassembled WGS sequence"/>
</dbReference>
<organism evidence="1 2">
    <name type="scientific">Glossina morsitans morsitans</name>
    <name type="common">Savannah tsetse fly</name>
    <dbReference type="NCBI Taxonomy" id="37546"/>
    <lineage>
        <taxon>Eukaryota</taxon>
        <taxon>Metazoa</taxon>
        <taxon>Ecdysozoa</taxon>
        <taxon>Arthropoda</taxon>
        <taxon>Hexapoda</taxon>
        <taxon>Insecta</taxon>
        <taxon>Pterygota</taxon>
        <taxon>Neoptera</taxon>
        <taxon>Endopterygota</taxon>
        <taxon>Diptera</taxon>
        <taxon>Brachycera</taxon>
        <taxon>Muscomorpha</taxon>
        <taxon>Hippoboscoidea</taxon>
        <taxon>Glossinidae</taxon>
        <taxon>Glossina</taxon>
    </lineage>
</organism>
<dbReference type="EnsemblMetazoa" id="GMOY008145-RA">
    <property type="protein sequence ID" value="GMOY008145-PA"/>
    <property type="gene ID" value="GMOY008145"/>
</dbReference>
<evidence type="ECO:0000313" key="2">
    <source>
        <dbReference type="Proteomes" id="UP000092444"/>
    </source>
</evidence>
<protein>
    <submittedName>
        <fullName evidence="1">Uncharacterized protein</fullName>
    </submittedName>
</protein>
<keyword evidence="2" id="KW-1185">Reference proteome</keyword>
<sequence>MPRRNYQFRSLYRSRRVVISA</sequence>
<dbReference type="AlphaFoldDB" id="A0A1B0G498"/>
<dbReference type="VEuPathDB" id="VectorBase:GMOY008145"/>
<proteinExistence type="predicted"/>
<evidence type="ECO:0000313" key="1">
    <source>
        <dbReference type="EnsemblMetazoa" id="GMOY008145-PA"/>
    </source>
</evidence>
<name>A0A1B0G498_GLOMM</name>
<accession>A0A1B0G498</accession>
<reference evidence="1" key="1">
    <citation type="submission" date="2020-05" db="UniProtKB">
        <authorList>
            <consortium name="EnsemblMetazoa"/>
        </authorList>
    </citation>
    <scope>IDENTIFICATION</scope>
    <source>
        <strain evidence="1">Yale</strain>
    </source>
</reference>
<dbReference type="EMBL" id="CCAG010019438">
    <property type="status" value="NOT_ANNOTATED_CDS"/>
    <property type="molecule type" value="Genomic_DNA"/>
</dbReference>